<keyword evidence="4 10" id="KW-0812">Transmembrane</keyword>
<feature type="transmembrane region" description="Helical" evidence="10">
    <location>
        <begin position="282"/>
        <end position="301"/>
    </location>
</feature>
<evidence type="ECO:0000256" key="10">
    <source>
        <dbReference type="SAM" id="Phobius"/>
    </source>
</evidence>
<feature type="transmembrane region" description="Helical" evidence="10">
    <location>
        <begin position="194"/>
        <end position="217"/>
    </location>
</feature>
<evidence type="ECO:0000256" key="7">
    <source>
        <dbReference type="ARBA" id="ARBA00023065"/>
    </source>
</evidence>
<gene>
    <name evidence="12" type="ORF">ETSY1_19555</name>
</gene>
<sequence length="405" mass="42873">MMENALDVSVFLVGLVAVLTTLVKSLCNAVGIPSVVGFLLLGFAIRLGDLYVVTLPRGAEEIIAFLAEIGIICFLFRIGLESNLNGLTAQLKRAGVIWVGNVVTSGLCGYLTCVYLLDLPLLPSLFVAVAFTATSVGIPVAVWQDASAMRSDSGDLLLDVAEMDDISAVVLMAILFAMAPIWHTNHAGVSVSLIGLTVIGVLLKLGLFSSICALFSACLERPLTRFFKTLKAPSDPLILVIGVAFIIAACAGLLGFSVALGAFFVGLVFSRDPDVVKMDVSFDSLFALFTPFFFVQVGTAIDPSALWTAGLWGGVLLGAAMASKFLGTAVPARCVLPNWKIATVLGISMMPRAEIALVVMQKGLEFGAWAVSDEVFSAMVLVSAGTCLIVPLVLRVLLRQWHTIL</sequence>
<evidence type="ECO:0000313" key="13">
    <source>
        <dbReference type="Proteomes" id="UP000019141"/>
    </source>
</evidence>
<feature type="transmembrane region" description="Helical" evidence="10">
    <location>
        <begin position="95"/>
        <end position="117"/>
    </location>
</feature>
<feature type="transmembrane region" description="Helical" evidence="10">
    <location>
        <begin position="375"/>
        <end position="398"/>
    </location>
</feature>
<feature type="transmembrane region" description="Helical" evidence="10">
    <location>
        <begin position="62"/>
        <end position="80"/>
    </location>
</feature>
<keyword evidence="7" id="KW-0406">Ion transport</keyword>
<evidence type="ECO:0000256" key="1">
    <source>
        <dbReference type="ARBA" id="ARBA00004141"/>
    </source>
</evidence>
<accession>W4LJH8</accession>
<dbReference type="InterPro" id="IPR038770">
    <property type="entry name" value="Na+/solute_symporter_sf"/>
</dbReference>
<feature type="transmembrane region" description="Helical" evidence="10">
    <location>
        <begin position="237"/>
        <end position="270"/>
    </location>
</feature>
<dbReference type="Pfam" id="PF00999">
    <property type="entry name" value="Na_H_Exchanger"/>
    <property type="match status" value="1"/>
</dbReference>
<keyword evidence="5 10" id="KW-1133">Transmembrane helix</keyword>
<feature type="transmembrane region" description="Helical" evidence="10">
    <location>
        <begin position="166"/>
        <end position="182"/>
    </location>
</feature>
<evidence type="ECO:0000256" key="5">
    <source>
        <dbReference type="ARBA" id="ARBA00022989"/>
    </source>
</evidence>
<evidence type="ECO:0000256" key="9">
    <source>
        <dbReference type="ARBA" id="ARBA00023201"/>
    </source>
</evidence>
<dbReference type="HOGENOM" id="CLU_005126_7_1_7"/>
<dbReference type="Gene3D" id="1.20.1530.20">
    <property type="match status" value="1"/>
</dbReference>
<proteinExistence type="predicted"/>
<dbReference type="PANTHER" id="PTHR43562">
    <property type="entry name" value="NAPA-TYPE SODIUM/HYDROGEN ANTIPORTER"/>
    <property type="match status" value="1"/>
</dbReference>
<comment type="caution">
    <text evidence="12">The sequence shown here is derived from an EMBL/GenBank/DDBJ whole genome shotgun (WGS) entry which is preliminary data.</text>
</comment>
<keyword evidence="9" id="KW-0739">Sodium transport</keyword>
<dbReference type="EMBL" id="AZHW01000571">
    <property type="protein sequence ID" value="ETW98258.1"/>
    <property type="molecule type" value="Genomic_DNA"/>
</dbReference>
<evidence type="ECO:0000313" key="12">
    <source>
        <dbReference type="EMBL" id="ETW98258.1"/>
    </source>
</evidence>
<dbReference type="PANTHER" id="PTHR43562:SF3">
    <property type="entry name" value="SODIUM ION_PROTON EXCHANGER (EUROFUNG)"/>
    <property type="match status" value="1"/>
</dbReference>
<dbReference type="GO" id="GO:0006814">
    <property type="term" value="P:sodium ion transport"/>
    <property type="evidence" value="ECO:0007669"/>
    <property type="project" value="UniProtKB-KW"/>
</dbReference>
<dbReference type="AlphaFoldDB" id="W4LJH8"/>
<keyword evidence="2" id="KW-0813">Transport</keyword>
<evidence type="ECO:0000256" key="3">
    <source>
        <dbReference type="ARBA" id="ARBA00022449"/>
    </source>
</evidence>
<dbReference type="Proteomes" id="UP000019141">
    <property type="component" value="Unassembled WGS sequence"/>
</dbReference>
<keyword evidence="6" id="KW-0915">Sodium</keyword>
<evidence type="ECO:0000256" key="4">
    <source>
        <dbReference type="ARBA" id="ARBA00022692"/>
    </source>
</evidence>
<dbReference type="InterPro" id="IPR006153">
    <property type="entry name" value="Cation/H_exchanger_TM"/>
</dbReference>
<dbReference type="GO" id="GO:1902600">
    <property type="term" value="P:proton transmembrane transport"/>
    <property type="evidence" value="ECO:0007669"/>
    <property type="project" value="InterPro"/>
</dbReference>
<organism evidence="12 13">
    <name type="scientific">Entotheonella factor</name>
    <dbReference type="NCBI Taxonomy" id="1429438"/>
    <lineage>
        <taxon>Bacteria</taxon>
        <taxon>Pseudomonadati</taxon>
        <taxon>Nitrospinota/Tectimicrobiota group</taxon>
        <taxon>Candidatus Tectimicrobiota</taxon>
        <taxon>Candidatus Entotheonellia</taxon>
        <taxon>Candidatus Entotheonellales</taxon>
        <taxon>Candidatus Entotheonellaceae</taxon>
        <taxon>Candidatus Entotheonella</taxon>
    </lineage>
</organism>
<dbReference type="GO" id="GO:0016020">
    <property type="term" value="C:membrane"/>
    <property type="evidence" value="ECO:0007669"/>
    <property type="project" value="UniProtKB-SubCell"/>
</dbReference>
<evidence type="ECO:0000259" key="11">
    <source>
        <dbReference type="Pfam" id="PF00999"/>
    </source>
</evidence>
<feature type="transmembrane region" description="Helical" evidence="10">
    <location>
        <begin position="35"/>
        <end position="55"/>
    </location>
</feature>
<feature type="transmembrane region" description="Helical" evidence="10">
    <location>
        <begin position="124"/>
        <end position="146"/>
    </location>
</feature>
<evidence type="ECO:0000256" key="8">
    <source>
        <dbReference type="ARBA" id="ARBA00023136"/>
    </source>
</evidence>
<feature type="transmembrane region" description="Helical" evidence="10">
    <location>
        <begin position="307"/>
        <end position="327"/>
    </location>
</feature>
<feature type="domain" description="Cation/H+ exchanger transmembrane" evidence="11">
    <location>
        <begin position="19"/>
        <end position="399"/>
    </location>
</feature>
<dbReference type="GO" id="GO:0015297">
    <property type="term" value="F:antiporter activity"/>
    <property type="evidence" value="ECO:0007669"/>
    <property type="project" value="UniProtKB-KW"/>
</dbReference>
<evidence type="ECO:0000256" key="6">
    <source>
        <dbReference type="ARBA" id="ARBA00023053"/>
    </source>
</evidence>
<evidence type="ECO:0000256" key="2">
    <source>
        <dbReference type="ARBA" id="ARBA00022448"/>
    </source>
</evidence>
<keyword evidence="3" id="KW-0050">Antiport</keyword>
<keyword evidence="13" id="KW-1185">Reference proteome</keyword>
<name>W4LJH8_ENTF1</name>
<comment type="subcellular location">
    <subcellularLocation>
        <location evidence="1">Membrane</location>
        <topology evidence="1">Multi-pass membrane protein</topology>
    </subcellularLocation>
</comment>
<protein>
    <recommendedName>
        <fullName evidence="11">Cation/H+ exchanger transmembrane domain-containing protein</fullName>
    </recommendedName>
</protein>
<keyword evidence="8 10" id="KW-0472">Membrane</keyword>
<reference evidence="12 13" key="1">
    <citation type="journal article" date="2014" name="Nature">
        <title>An environmental bacterial taxon with a large and distinct metabolic repertoire.</title>
        <authorList>
            <person name="Wilson M.C."/>
            <person name="Mori T."/>
            <person name="Ruckert C."/>
            <person name="Uria A.R."/>
            <person name="Helf M.J."/>
            <person name="Takada K."/>
            <person name="Gernert C."/>
            <person name="Steffens U.A."/>
            <person name="Heycke N."/>
            <person name="Schmitt S."/>
            <person name="Rinke C."/>
            <person name="Helfrich E.J."/>
            <person name="Brachmann A.O."/>
            <person name="Gurgui C."/>
            <person name="Wakimoto T."/>
            <person name="Kracht M."/>
            <person name="Crusemann M."/>
            <person name="Hentschel U."/>
            <person name="Abe I."/>
            <person name="Matsunaga S."/>
            <person name="Kalinowski J."/>
            <person name="Takeyama H."/>
            <person name="Piel J."/>
        </authorList>
    </citation>
    <scope>NUCLEOTIDE SEQUENCE [LARGE SCALE GENOMIC DNA]</scope>
    <source>
        <strain evidence="13">TSY1</strain>
    </source>
</reference>